<evidence type="ECO:0000313" key="3">
    <source>
        <dbReference type="Proteomes" id="UP000824106"/>
    </source>
</evidence>
<accession>A0A9D2G2N7</accession>
<name>A0A9D2G2N7_9LACT</name>
<reference evidence="2" key="2">
    <citation type="submission" date="2021-04" db="EMBL/GenBank/DDBJ databases">
        <authorList>
            <person name="Gilroy R."/>
        </authorList>
    </citation>
    <scope>NUCLEOTIDE SEQUENCE</scope>
    <source>
        <strain evidence="2">CHK169-4300</strain>
    </source>
</reference>
<proteinExistence type="predicted"/>
<protein>
    <recommendedName>
        <fullName evidence="4">DUF948 domain-containing protein</fullName>
    </recommendedName>
</protein>
<sequence>MSTGTIIAISIVVISIVALIIVGFMTYKKIKPTLKNVDYLNEVIDQKTKYYTRESQHLNERITLLTQRVEGIQNEAEVKMVYFEDFMDENGQFQSSLRYLQSHAGEYTKGISSNIVNEVKEDGPQIIKTFKRAFKKTAQKQKMRYQK</sequence>
<organism evidence="2 3">
    <name type="scientific">Candidatus Atopostipes pullistercoris</name>
    <dbReference type="NCBI Taxonomy" id="2838467"/>
    <lineage>
        <taxon>Bacteria</taxon>
        <taxon>Bacillati</taxon>
        <taxon>Bacillota</taxon>
        <taxon>Bacilli</taxon>
        <taxon>Lactobacillales</taxon>
        <taxon>Carnobacteriaceae</taxon>
        <taxon>Atopostipes</taxon>
    </lineage>
</organism>
<feature type="transmembrane region" description="Helical" evidence="1">
    <location>
        <begin position="6"/>
        <end position="27"/>
    </location>
</feature>
<evidence type="ECO:0008006" key="4">
    <source>
        <dbReference type="Google" id="ProtNLM"/>
    </source>
</evidence>
<evidence type="ECO:0000313" key="2">
    <source>
        <dbReference type="EMBL" id="HIZ71250.1"/>
    </source>
</evidence>
<comment type="caution">
    <text evidence="2">The sequence shown here is derived from an EMBL/GenBank/DDBJ whole genome shotgun (WGS) entry which is preliminary data.</text>
</comment>
<gene>
    <name evidence="2" type="ORF">H9808_05730</name>
</gene>
<keyword evidence="1" id="KW-0472">Membrane</keyword>
<dbReference type="Proteomes" id="UP000824106">
    <property type="component" value="Unassembled WGS sequence"/>
</dbReference>
<dbReference type="EMBL" id="DXAZ01000086">
    <property type="protein sequence ID" value="HIZ71250.1"/>
    <property type="molecule type" value="Genomic_DNA"/>
</dbReference>
<evidence type="ECO:0000256" key="1">
    <source>
        <dbReference type="SAM" id="Phobius"/>
    </source>
</evidence>
<keyword evidence="1" id="KW-0812">Transmembrane</keyword>
<keyword evidence="1" id="KW-1133">Transmembrane helix</keyword>
<dbReference type="AlphaFoldDB" id="A0A9D2G2N7"/>
<reference evidence="2" key="1">
    <citation type="journal article" date="2021" name="PeerJ">
        <title>Extensive microbial diversity within the chicken gut microbiome revealed by metagenomics and culture.</title>
        <authorList>
            <person name="Gilroy R."/>
            <person name="Ravi A."/>
            <person name="Getino M."/>
            <person name="Pursley I."/>
            <person name="Horton D.L."/>
            <person name="Alikhan N.F."/>
            <person name="Baker D."/>
            <person name="Gharbi K."/>
            <person name="Hall N."/>
            <person name="Watson M."/>
            <person name="Adriaenssens E.M."/>
            <person name="Foster-Nyarko E."/>
            <person name="Jarju S."/>
            <person name="Secka A."/>
            <person name="Antonio M."/>
            <person name="Oren A."/>
            <person name="Chaudhuri R.R."/>
            <person name="La Ragione R."/>
            <person name="Hildebrand F."/>
            <person name="Pallen M.J."/>
        </authorList>
    </citation>
    <scope>NUCLEOTIDE SEQUENCE</scope>
    <source>
        <strain evidence="2">CHK169-4300</strain>
    </source>
</reference>